<dbReference type="RefSeq" id="WP_318797998.1">
    <property type="nucleotide sequence ID" value="NZ_JARUJP010000009.1"/>
</dbReference>
<accession>A0ABU4JTH4</accession>
<organism evidence="1 2">
    <name type="scientific">Clostridium tanneri</name>
    <dbReference type="NCBI Taxonomy" id="3037988"/>
    <lineage>
        <taxon>Bacteria</taxon>
        <taxon>Bacillati</taxon>
        <taxon>Bacillota</taxon>
        <taxon>Clostridia</taxon>
        <taxon>Eubacteriales</taxon>
        <taxon>Clostridiaceae</taxon>
        <taxon>Clostridium</taxon>
    </lineage>
</organism>
<protein>
    <submittedName>
        <fullName evidence="1">Serine/threonine protein kinase</fullName>
    </submittedName>
</protein>
<name>A0ABU4JTH4_9CLOT</name>
<dbReference type="InterPro" id="IPR011009">
    <property type="entry name" value="Kinase-like_dom_sf"/>
</dbReference>
<dbReference type="SUPFAM" id="SSF56112">
    <property type="entry name" value="Protein kinase-like (PK-like)"/>
    <property type="match status" value="1"/>
</dbReference>
<dbReference type="GO" id="GO:0004674">
    <property type="term" value="F:protein serine/threonine kinase activity"/>
    <property type="evidence" value="ECO:0007669"/>
    <property type="project" value="UniProtKB-KW"/>
</dbReference>
<dbReference type="PANTHER" id="PTHR37171:SF1">
    <property type="entry name" value="SERINE_THREONINE-PROTEIN KINASE YRZF-RELATED"/>
    <property type="match status" value="1"/>
</dbReference>
<proteinExistence type="predicted"/>
<sequence length="231" mass="26840">MLDKSNNKLKKLIGEVEKELLKKIEVKSINPFDSVKVQFVPKGWMLLGTGNYAAVLCHKDFQDFAVKIYAEGRPGIEDEIEVYEKLGSHPAYSECYHYGKSYLILKRLKGINLYECLRKGIRIDEQVIIDIDNALNYAQKQGLYPHDVHAKNVMMLDGRGVVADVSDFNKREYCSMWKHLKKAYYKMYYKSVYKVTMPIPTIFLELVRKFYRLYTTLCKFKSSKISTPGGF</sequence>
<evidence type="ECO:0000313" key="1">
    <source>
        <dbReference type="EMBL" id="MDW8801406.1"/>
    </source>
</evidence>
<dbReference type="EMBL" id="JARUJP010000009">
    <property type="protein sequence ID" value="MDW8801406.1"/>
    <property type="molecule type" value="Genomic_DNA"/>
</dbReference>
<dbReference type="Gene3D" id="1.10.510.10">
    <property type="entry name" value="Transferase(Phosphotransferase) domain 1"/>
    <property type="match status" value="1"/>
</dbReference>
<keyword evidence="2" id="KW-1185">Reference proteome</keyword>
<dbReference type="Proteomes" id="UP001281656">
    <property type="component" value="Unassembled WGS sequence"/>
</dbReference>
<keyword evidence="1" id="KW-0723">Serine/threonine-protein kinase</keyword>
<gene>
    <name evidence="1" type="ORF">P8V03_09595</name>
</gene>
<dbReference type="InterPro" id="IPR052396">
    <property type="entry name" value="Meiotic_Drive_Suppr_Kinase"/>
</dbReference>
<comment type="caution">
    <text evidence="1">The sequence shown here is derived from an EMBL/GenBank/DDBJ whole genome shotgun (WGS) entry which is preliminary data.</text>
</comment>
<dbReference type="PANTHER" id="PTHR37171">
    <property type="entry name" value="SERINE/THREONINE-PROTEIN KINASE YRZF-RELATED"/>
    <property type="match status" value="1"/>
</dbReference>
<keyword evidence="1" id="KW-0808">Transferase</keyword>
<keyword evidence="1" id="KW-0418">Kinase</keyword>
<evidence type="ECO:0000313" key="2">
    <source>
        <dbReference type="Proteomes" id="UP001281656"/>
    </source>
</evidence>
<reference evidence="1 2" key="1">
    <citation type="submission" date="2023-04" db="EMBL/GenBank/DDBJ databases">
        <title>Clostridium tannerae sp. nov., isolated from the fecal material of an alpaca.</title>
        <authorList>
            <person name="Miller S."/>
            <person name="Hendry M."/>
            <person name="King J."/>
            <person name="Sankaranarayanan K."/>
            <person name="Lawson P.A."/>
        </authorList>
    </citation>
    <scope>NUCLEOTIDE SEQUENCE [LARGE SCALE GENOMIC DNA]</scope>
    <source>
        <strain evidence="1 2">A1-XYC3</strain>
    </source>
</reference>